<keyword evidence="5 9" id="KW-0067">ATP-binding</keyword>
<dbReference type="PANTHER" id="PTHR42781">
    <property type="entry name" value="SPERMIDINE/PUTRESCINE IMPORT ATP-BINDING PROTEIN POTA"/>
    <property type="match status" value="1"/>
</dbReference>
<keyword evidence="6" id="KW-1278">Translocase</keyword>
<dbReference type="InterPro" id="IPR003593">
    <property type="entry name" value="AAA+_ATPase"/>
</dbReference>
<dbReference type="InterPro" id="IPR017871">
    <property type="entry name" value="ABC_transporter-like_CS"/>
</dbReference>
<keyword evidence="10" id="KW-1185">Reference proteome</keyword>
<sequence>MIKAQSILYRYKDLSMFFNFQVEKGEKVSILGPNGSGKSTLLNLIAGFFRPNKGKILINNFDYTYASPSFRPISIVFQNNNLFSHLTVLQNISLGVSYNLRLSVKNKRIVDEIIDIIDLNEQKNKFPNQISGGQKQLVALARCLIRKKPIMLLDEPFSSIDCNSKRKILKVLNRFCQKDGITLLIVLHDMKDASKMTNRSIILKNGSIIYDGKHKQFH</sequence>
<dbReference type="OrthoDB" id="9802264at2"/>
<evidence type="ECO:0000256" key="3">
    <source>
        <dbReference type="ARBA" id="ARBA00022519"/>
    </source>
</evidence>
<dbReference type="Proteomes" id="UP000001700">
    <property type="component" value="Chromosome"/>
</dbReference>
<evidence type="ECO:0000313" key="10">
    <source>
        <dbReference type="Proteomes" id="UP000001700"/>
    </source>
</evidence>
<evidence type="ECO:0000256" key="7">
    <source>
        <dbReference type="ARBA" id="ARBA00023136"/>
    </source>
</evidence>
<evidence type="ECO:0000256" key="5">
    <source>
        <dbReference type="ARBA" id="ARBA00022840"/>
    </source>
</evidence>
<dbReference type="PROSITE" id="PS50893">
    <property type="entry name" value="ABC_TRANSPORTER_2"/>
    <property type="match status" value="1"/>
</dbReference>
<keyword evidence="3" id="KW-0997">Cell inner membrane</keyword>
<feature type="domain" description="ABC transporter" evidence="8">
    <location>
        <begin position="2"/>
        <end position="218"/>
    </location>
</feature>
<dbReference type="GO" id="GO:0005524">
    <property type="term" value="F:ATP binding"/>
    <property type="evidence" value="ECO:0007669"/>
    <property type="project" value="UniProtKB-KW"/>
</dbReference>
<dbReference type="InterPro" id="IPR003439">
    <property type="entry name" value="ABC_transporter-like_ATP-bd"/>
</dbReference>
<evidence type="ECO:0000256" key="4">
    <source>
        <dbReference type="ARBA" id="ARBA00022741"/>
    </source>
</evidence>
<evidence type="ECO:0000313" key="9">
    <source>
        <dbReference type="EMBL" id="ADD79616.1"/>
    </source>
</evidence>
<evidence type="ECO:0000256" key="1">
    <source>
        <dbReference type="ARBA" id="ARBA00022448"/>
    </source>
</evidence>
<keyword evidence="2" id="KW-1003">Cell membrane</keyword>
<dbReference type="GO" id="GO:0016887">
    <property type="term" value="F:ATP hydrolysis activity"/>
    <property type="evidence" value="ECO:0007669"/>
    <property type="project" value="InterPro"/>
</dbReference>
<dbReference type="InterPro" id="IPR027417">
    <property type="entry name" value="P-loop_NTPase"/>
</dbReference>
<dbReference type="STRING" id="515618.RIEPE_0371"/>
<dbReference type="eggNOG" id="COG3840">
    <property type="taxonomic scope" value="Bacteria"/>
</dbReference>
<proteinExistence type="predicted"/>
<protein>
    <submittedName>
        <fullName evidence="9">Thiamine transport ATP-binding protein ThiQ</fullName>
    </submittedName>
</protein>
<evidence type="ECO:0000256" key="2">
    <source>
        <dbReference type="ARBA" id="ARBA00022475"/>
    </source>
</evidence>
<dbReference type="RefSeq" id="WP_013087603.1">
    <property type="nucleotide sequence ID" value="NC_014109.1"/>
</dbReference>
<dbReference type="PROSITE" id="PS00211">
    <property type="entry name" value="ABC_TRANSPORTER_1"/>
    <property type="match status" value="1"/>
</dbReference>
<evidence type="ECO:0000259" key="8">
    <source>
        <dbReference type="PROSITE" id="PS50893"/>
    </source>
</evidence>
<keyword evidence="1" id="KW-0813">Transport</keyword>
<dbReference type="HOGENOM" id="CLU_000604_1_22_6"/>
<dbReference type="Pfam" id="PF00005">
    <property type="entry name" value="ABC_tran"/>
    <property type="match status" value="1"/>
</dbReference>
<dbReference type="AlphaFoldDB" id="D4G8F9"/>
<dbReference type="InterPro" id="IPR050093">
    <property type="entry name" value="ABC_SmlMolc_Importer"/>
</dbReference>
<dbReference type="KEGG" id="rip:RIEPE_0371"/>
<evidence type="ECO:0000256" key="6">
    <source>
        <dbReference type="ARBA" id="ARBA00022967"/>
    </source>
</evidence>
<dbReference type="PANTHER" id="PTHR42781:SF1">
    <property type="entry name" value="THIAMINE IMPORT ATP-BINDING PROTEIN THIQ"/>
    <property type="match status" value="1"/>
</dbReference>
<keyword evidence="4" id="KW-0547">Nucleotide-binding</keyword>
<dbReference type="SMART" id="SM00382">
    <property type="entry name" value="AAA"/>
    <property type="match status" value="1"/>
</dbReference>
<reference evidence="9" key="1">
    <citation type="submission" date="2008-05" db="EMBL/GenBank/DDBJ databases">
        <title>Genome sequence of Riesia pediculicola USDA.</title>
        <authorList>
            <person name="Kirkness E.F."/>
        </authorList>
    </citation>
    <scope>NUCLEOTIDE SEQUENCE [LARGE SCALE GENOMIC DNA]</scope>
    <source>
        <strain evidence="9">USDA</strain>
    </source>
</reference>
<dbReference type="Gene3D" id="3.40.50.300">
    <property type="entry name" value="P-loop containing nucleotide triphosphate hydrolases"/>
    <property type="match status" value="1"/>
</dbReference>
<accession>D4G8F9</accession>
<dbReference type="EMBL" id="CP001085">
    <property type="protein sequence ID" value="ADD79616.1"/>
    <property type="molecule type" value="Genomic_DNA"/>
</dbReference>
<organism evidence="9 10">
    <name type="scientific">Riesia pediculicola (strain USDA)</name>
    <dbReference type="NCBI Taxonomy" id="515618"/>
    <lineage>
        <taxon>Bacteria</taxon>
        <taxon>Pseudomonadati</taxon>
        <taxon>Pseudomonadota</taxon>
        <taxon>Gammaproteobacteria</taxon>
        <taxon>Enterobacterales</taxon>
        <taxon>Enterobacteriaceae</taxon>
        <taxon>Candidatus Riesia</taxon>
    </lineage>
</organism>
<name>D4G8F9_RIEPU</name>
<keyword evidence="7" id="KW-0472">Membrane</keyword>
<dbReference type="SUPFAM" id="SSF52540">
    <property type="entry name" value="P-loop containing nucleoside triphosphate hydrolases"/>
    <property type="match status" value="1"/>
</dbReference>
<gene>
    <name evidence="9" type="ordered locus">RIEPE_0371</name>
</gene>